<dbReference type="HOGENOM" id="CLU_1926495_0_0_9"/>
<reference evidence="1 2" key="2">
    <citation type="journal article" date="2012" name="Stand. Genomic Sci.">
        <title>Complete genome sequence of the moderately thermophilic mineral-sulfide-oxidizing firmicute Sulfobacillus acidophilus type strain (NAL(T)).</title>
        <authorList>
            <person name="Anderson I."/>
            <person name="Chertkov O."/>
            <person name="Chen A."/>
            <person name="Saunders E."/>
            <person name="Lapidus A."/>
            <person name="Nolan M."/>
            <person name="Lucas S."/>
            <person name="Hammon N."/>
            <person name="Deshpande S."/>
            <person name="Cheng J.F."/>
            <person name="Han C."/>
            <person name="Tapia R."/>
            <person name="Goodwin L.A."/>
            <person name="Pitluck S."/>
            <person name="Liolios K."/>
            <person name="Pagani I."/>
            <person name="Ivanova N."/>
            <person name="Mikhailova N."/>
            <person name="Pati A."/>
            <person name="Palaniappan K."/>
            <person name="Land M."/>
            <person name="Pan C."/>
            <person name="Rohde M."/>
            <person name="Pukall R."/>
            <person name="Goker M."/>
            <person name="Detter J.C."/>
            <person name="Woyke T."/>
            <person name="Bristow J."/>
            <person name="Eisen J.A."/>
            <person name="Markowitz V."/>
            <person name="Hugenholtz P."/>
            <person name="Kyrpides N.C."/>
            <person name="Klenk H.P."/>
            <person name="Mavromatis K."/>
        </authorList>
    </citation>
    <scope>NUCLEOTIDE SEQUENCE [LARGE SCALE GENOMIC DNA]</scope>
    <source>
        <strain evidence="2">ATCC 700253 / DSM 10332 / NAL</strain>
    </source>
</reference>
<evidence type="ECO:0000313" key="1">
    <source>
        <dbReference type="EMBL" id="AEW06096.1"/>
    </source>
</evidence>
<proteinExistence type="predicted"/>
<sequence length="135" mass="15151">MAHTVVKIGKPFGQGTQPQGGVFYAIRLPEDSVVRQSELDWEVTVEGTVYHASLKNLPPSPIVKIAEQQNTWLVHHYTVRQLANSFAWDRQTVSFPADVDPETPADWFVFPERLIDGNTVQPVDHGPHPLMKLIA</sequence>
<dbReference type="KEGG" id="sap:Sulac_2634"/>
<name>G8TX94_SULAD</name>
<dbReference type="STRING" id="679936.Sulac_2634"/>
<dbReference type="EMBL" id="CP003179">
    <property type="protein sequence ID" value="AEW06096.1"/>
    <property type="molecule type" value="Genomic_DNA"/>
</dbReference>
<organism evidence="1 2">
    <name type="scientific">Sulfobacillus acidophilus (strain ATCC 700253 / DSM 10332 / NAL)</name>
    <dbReference type="NCBI Taxonomy" id="679936"/>
    <lineage>
        <taxon>Bacteria</taxon>
        <taxon>Bacillati</taxon>
        <taxon>Bacillota</taxon>
        <taxon>Clostridia</taxon>
        <taxon>Eubacteriales</taxon>
        <taxon>Clostridiales Family XVII. Incertae Sedis</taxon>
        <taxon>Sulfobacillus</taxon>
    </lineage>
</organism>
<keyword evidence="2" id="KW-1185">Reference proteome</keyword>
<dbReference type="PATRIC" id="fig|679936.5.peg.2728"/>
<evidence type="ECO:0000313" key="2">
    <source>
        <dbReference type="Proteomes" id="UP000005439"/>
    </source>
</evidence>
<dbReference type="Proteomes" id="UP000005439">
    <property type="component" value="Chromosome"/>
</dbReference>
<reference evidence="2" key="1">
    <citation type="submission" date="2011-12" db="EMBL/GenBank/DDBJ databases">
        <title>The complete genome of chromosome of Sulfobacillus acidophilus DSM 10332.</title>
        <authorList>
            <person name="Lucas S."/>
            <person name="Han J."/>
            <person name="Lapidus A."/>
            <person name="Bruce D."/>
            <person name="Goodwin L."/>
            <person name="Pitluck S."/>
            <person name="Peters L."/>
            <person name="Kyrpides N."/>
            <person name="Mavromatis K."/>
            <person name="Ivanova N."/>
            <person name="Mikhailova N."/>
            <person name="Chertkov O."/>
            <person name="Saunders E."/>
            <person name="Detter J.C."/>
            <person name="Tapia R."/>
            <person name="Han C."/>
            <person name="Land M."/>
            <person name="Hauser L."/>
            <person name="Markowitz V."/>
            <person name="Cheng J.-F."/>
            <person name="Hugenholtz P."/>
            <person name="Woyke T."/>
            <person name="Wu D."/>
            <person name="Pukall R."/>
            <person name="Gehrich-Schroeter G."/>
            <person name="Schneider S."/>
            <person name="Klenk H.-P."/>
            <person name="Eisen J.A."/>
        </authorList>
    </citation>
    <scope>NUCLEOTIDE SEQUENCE [LARGE SCALE GENOMIC DNA]</scope>
    <source>
        <strain evidence="2">ATCC 700253 / DSM 10332 / NAL</strain>
    </source>
</reference>
<dbReference type="AlphaFoldDB" id="G8TX94"/>
<accession>G8TX94</accession>
<protein>
    <submittedName>
        <fullName evidence="1">Uncharacterized protein</fullName>
    </submittedName>
</protein>
<gene>
    <name evidence="1" type="ordered locus">Sulac_2634</name>
</gene>